<dbReference type="AlphaFoldDB" id="A0A212R4E4"/>
<protein>
    <submittedName>
        <fullName evidence="2">Uncharacterized protein</fullName>
    </submittedName>
</protein>
<evidence type="ECO:0000256" key="1">
    <source>
        <dbReference type="SAM" id="Phobius"/>
    </source>
</evidence>
<keyword evidence="3" id="KW-1185">Reference proteome</keyword>
<proteinExistence type="predicted"/>
<accession>A0A212R4E4</accession>
<evidence type="ECO:0000313" key="2">
    <source>
        <dbReference type="EMBL" id="SNB66803.1"/>
    </source>
</evidence>
<keyword evidence="1" id="KW-0812">Transmembrane</keyword>
<name>A0A212R4E4_RHOAC</name>
<evidence type="ECO:0000313" key="3">
    <source>
        <dbReference type="Proteomes" id="UP000198418"/>
    </source>
</evidence>
<keyword evidence="1" id="KW-0472">Membrane</keyword>
<organism evidence="2 3">
    <name type="scientific">Rhodoblastus acidophilus</name>
    <name type="common">Rhodopseudomonas acidophila</name>
    <dbReference type="NCBI Taxonomy" id="1074"/>
    <lineage>
        <taxon>Bacteria</taxon>
        <taxon>Pseudomonadati</taxon>
        <taxon>Pseudomonadota</taxon>
        <taxon>Alphaproteobacteria</taxon>
        <taxon>Hyphomicrobiales</taxon>
        <taxon>Rhodoblastaceae</taxon>
        <taxon>Rhodoblastus</taxon>
    </lineage>
</organism>
<feature type="transmembrane region" description="Helical" evidence="1">
    <location>
        <begin position="126"/>
        <end position="148"/>
    </location>
</feature>
<dbReference type="Proteomes" id="UP000198418">
    <property type="component" value="Unassembled WGS sequence"/>
</dbReference>
<gene>
    <name evidence="2" type="ORF">SAMN06265338_102537</name>
</gene>
<reference evidence="3" key="1">
    <citation type="submission" date="2017-06" db="EMBL/GenBank/DDBJ databases">
        <authorList>
            <person name="Varghese N."/>
            <person name="Submissions S."/>
        </authorList>
    </citation>
    <scope>NUCLEOTIDE SEQUENCE [LARGE SCALE GENOMIC DNA]</scope>
    <source>
        <strain evidence="3">DSM 137</strain>
    </source>
</reference>
<keyword evidence="1" id="KW-1133">Transmembrane helix</keyword>
<feature type="transmembrane region" description="Helical" evidence="1">
    <location>
        <begin position="37"/>
        <end position="58"/>
    </location>
</feature>
<sequence>MALLLDRFPALVAFGGLLLGWTAGDLAASDAAYADWIARQAPALAYVLPFSGAVFVWFQSRWVVSERKAAPGGARPAPELLKPVAAPKPKAKPIERPAKPAVTPAIPRVASVAPAAAENATPQDDLVMFLGLIGLFATFGAVMGYFVFFTD</sequence>
<dbReference type="EMBL" id="FYDG01000002">
    <property type="protein sequence ID" value="SNB66803.1"/>
    <property type="molecule type" value="Genomic_DNA"/>
</dbReference>